<dbReference type="Proteomes" id="UP001203284">
    <property type="component" value="Unassembled WGS sequence"/>
</dbReference>
<dbReference type="PANTHER" id="PTHR12184">
    <property type="entry name" value="UBIQUINOL-CYTOCHROME C REDUCTASE COMPLEX ASSEMBLY FACTOR 1 FAMILY MEMBER"/>
    <property type="match status" value="1"/>
</dbReference>
<name>A0ABT0DCP1_9HYPH</name>
<evidence type="ECO:0000313" key="5">
    <source>
        <dbReference type="Proteomes" id="UP001203284"/>
    </source>
</evidence>
<evidence type="ECO:0000313" key="4">
    <source>
        <dbReference type="EMBL" id="MCK0197731.1"/>
    </source>
</evidence>
<evidence type="ECO:0000256" key="2">
    <source>
        <dbReference type="ARBA" id="ARBA00006436"/>
    </source>
</evidence>
<proteinExistence type="inferred from homology"/>
<dbReference type="PIRSF" id="PIRSF032079">
    <property type="entry name" value="UCP032079"/>
    <property type="match status" value="1"/>
</dbReference>
<sequence>MILRFFRRDGTGETIGRLYGAIVAQARDPQYYVAYRVPDTIEGRFEMILLHLFALFHRLKREDEARRGLGQLVFDRFCTDMDANLREMGVGDLAVPKRMKKIAESFYGRVSAYDAGLAEVEDAGLGDALLRNVYAADPSHAADARALASHLRAMIVALNTVSFERLAAGEIPYPEVPAREPAAGIEQGISS</sequence>
<dbReference type="InterPro" id="IPR014569">
    <property type="entry name" value="Ubq_cyt-c_CBP3-rel"/>
</dbReference>
<dbReference type="PANTHER" id="PTHR12184:SF1">
    <property type="entry name" value="UBIQUINOL-CYTOCHROME-C REDUCTASE COMPLEX ASSEMBLY FACTOR 1"/>
    <property type="match status" value="1"/>
</dbReference>
<comment type="caution">
    <text evidence="4">The sequence shown here is derived from an EMBL/GenBank/DDBJ whole genome shotgun (WGS) entry which is preliminary data.</text>
</comment>
<dbReference type="InterPro" id="IPR007129">
    <property type="entry name" value="Ubiqinol_cyt_c_chaperone_CPB3"/>
</dbReference>
<keyword evidence="5" id="KW-1185">Reference proteome</keyword>
<organism evidence="4 5">
    <name type="scientific">Ancylobacter crimeensis</name>
    <dbReference type="NCBI Taxonomy" id="2579147"/>
    <lineage>
        <taxon>Bacteria</taxon>
        <taxon>Pseudomonadati</taxon>
        <taxon>Pseudomonadota</taxon>
        <taxon>Alphaproteobacteria</taxon>
        <taxon>Hyphomicrobiales</taxon>
        <taxon>Xanthobacteraceae</taxon>
        <taxon>Ancylobacter</taxon>
    </lineage>
</organism>
<dbReference type="InterPro" id="IPR021150">
    <property type="entry name" value="Ubiq_cyt_c_chap"/>
</dbReference>
<reference evidence="4 5" key="1">
    <citation type="submission" date="2022-04" db="EMBL/GenBank/DDBJ databases">
        <authorList>
            <person name="Grouzdev D.S."/>
            <person name="Pantiukh K.S."/>
            <person name="Krutkina M.S."/>
        </authorList>
    </citation>
    <scope>NUCLEOTIDE SEQUENCE [LARGE SCALE GENOMIC DNA]</scope>
    <source>
        <strain evidence="4 5">6x-1</strain>
    </source>
</reference>
<evidence type="ECO:0000256" key="1">
    <source>
        <dbReference type="ARBA" id="ARBA00006407"/>
    </source>
</evidence>
<comment type="similarity">
    <text evidence="1">Belongs to the CBP3 family.</text>
</comment>
<dbReference type="Pfam" id="PF03981">
    <property type="entry name" value="Ubiq_cyt_C_chap"/>
    <property type="match status" value="1"/>
</dbReference>
<dbReference type="RefSeq" id="WP_247029623.1">
    <property type="nucleotide sequence ID" value="NZ_JALKCH010000007.1"/>
</dbReference>
<comment type="similarity">
    <text evidence="2">Belongs to the UPF0174 family.</text>
</comment>
<feature type="domain" description="Ubiquinol-cytochrome c chaperone" evidence="3">
    <location>
        <begin position="35"/>
        <end position="170"/>
    </location>
</feature>
<gene>
    <name evidence="4" type="ORF">MWN34_12490</name>
</gene>
<evidence type="ECO:0000259" key="3">
    <source>
        <dbReference type="Pfam" id="PF03981"/>
    </source>
</evidence>
<accession>A0ABT0DCP1</accession>
<dbReference type="EMBL" id="JALKCH010000007">
    <property type="protein sequence ID" value="MCK0197731.1"/>
    <property type="molecule type" value="Genomic_DNA"/>
</dbReference>
<protein>
    <submittedName>
        <fullName evidence="4">Ubiquinol-cytochrome C chaperone</fullName>
    </submittedName>
</protein>